<dbReference type="PANTHER" id="PTHR43638">
    <property type="entry name" value="OXIDOREDUCTASE, ALDO/KETO REDUCTASE FAMILY PROTEIN"/>
    <property type="match status" value="1"/>
</dbReference>
<dbReference type="OrthoDB" id="37537at2759"/>
<keyword evidence="6" id="KW-1185">Reference proteome</keyword>
<accession>A0A1Y2EQF8</accession>
<reference evidence="5 6" key="1">
    <citation type="submission" date="2016-08" db="EMBL/GenBank/DDBJ databases">
        <title>A Parts List for Fungal Cellulosomes Revealed by Comparative Genomics.</title>
        <authorList>
            <consortium name="DOE Joint Genome Institute"/>
            <person name="Haitjema C.H."/>
            <person name="Gilmore S.P."/>
            <person name="Henske J.K."/>
            <person name="Solomon K.V."/>
            <person name="De Groot R."/>
            <person name="Kuo A."/>
            <person name="Mondo S.J."/>
            <person name="Salamov A.A."/>
            <person name="Labutti K."/>
            <person name="Zhao Z."/>
            <person name="Chiniquy J."/>
            <person name="Barry K."/>
            <person name="Brewer H.M."/>
            <person name="Purvine S.O."/>
            <person name="Wright A.T."/>
            <person name="Boxma B."/>
            <person name="Van Alen T."/>
            <person name="Hackstein J.H."/>
            <person name="Baker S.E."/>
            <person name="Grigoriev I.V."/>
            <person name="O'Malley M.A."/>
        </authorList>
    </citation>
    <scope>NUCLEOTIDE SEQUENCE [LARGE SCALE GENOMIC DNA]</scope>
    <source>
        <strain evidence="5 6">G1</strain>
    </source>
</reference>
<feature type="binding site" evidence="2">
    <location>
        <position position="120"/>
    </location>
    <ligand>
        <name>substrate</name>
    </ligand>
</feature>
<dbReference type="AlphaFoldDB" id="A0A1Y2EQF8"/>
<dbReference type="InterPro" id="IPR036812">
    <property type="entry name" value="NAD(P)_OxRdtase_dom_sf"/>
</dbReference>
<dbReference type="PIRSF" id="PIRSF000097">
    <property type="entry name" value="AKR"/>
    <property type="match status" value="1"/>
</dbReference>
<dbReference type="EMBL" id="MCOG01000032">
    <property type="protein sequence ID" value="ORY73767.1"/>
    <property type="molecule type" value="Genomic_DNA"/>
</dbReference>
<feature type="domain" description="NADP-dependent oxidoreductase" evidence="4">
    <location>
        <begin position="17"/>
        <end position="280"/>
    </location>
</feature>
<dbReference type="PANTHER" id="PTHR43638:SF3">
    <property type="entry name" value="ALDEHYDE REDUCTASE"/>
    <property type="match status" value="1"/>
</dbReference>
<sequence>MELETVQLNDGSLIPKVGQGTWEMGENEVEEEEEIESIYKGIELGIRLIDTAEMYGEGGAEKVVGKAIQKAFSNGIVKREDLYIVSKVYPFNAGKRNIFRACENSLKRLGIEYLDLYLLHWRGNVPLRETVQCMEKLVKDKKIRRWGVSNLDVEDMEELLSIPDGSNCVVNQVLYHIGSRESETSLIPLQQKYGIPIMAYSPLARAGAIVRGRSIFKNELLLELSKKYNCSIFQIMLAFVHAQPNVITIPKSTKIKHLLDNFDVFSNKIKLSREDLQKLDDEFPAPAVRRPIDMV</sequence>
<proteinExistence type="predicted"/>
<dbReference type="SUPFAM" id="SSF51430">
    <property type="entry name" value="NAD(P)-linked oxidoreductase"/>
    <property type="match status" value="1"/>
</dbReference>
<dbReference type="Gene3D" id="3.20.20.100">
    <property type="entry name" value="NADP-dependent oxidoreductase domain"/>
    <property type="match status" value="1"/>
</dbReference>
<gene>
    <name evidence="5" type="ORF">LY90DRAFT_699520</name>
</gene>
<dbReference type="STRING" id="1754190.A0A1Y2EQF8"/>
<organism evidence="5 6">
    <name type="scientific">Neocallimastix californiae</name>
    <dbReference type="NCBI Taxonomy" id="1754190"/>
    <lineage>
        <taxon>Eukaryota</taxon>
        <taxon>Fungi</taxon>
        <taxon>Fungi incertae sedis</taxon>
        <taxon>Chytridiomycota</taxon>
        <taxon>Chytridiomycota incertae sedis</taxon>
        <taxon>Neocallimastigomycetes</taxon>
        <taxon>Neocallimastigales</taxon>
        <taxon>Neocallimastigaceae</taxon>
        <taxon>Neocallimastix</taxon>
    </lineage>
</organism>
<dbReference type="PRINTS" id="PR00069">
    <property type="entry name" value="ALDKETRDTASE"/>
</dbReference>
<protein>
    <submittedName>
        <fullName evidence="5">Aldo/keto reductase</fullName>
    </submittedName>
</protein>
<dbReference type="Pfam" id="PF00248">
    <property type="entry name" value="Aldo_ket_red"/>
    <property type="match status" value="1"/>
</dbReference>
<evidence type="ECO:0000259" key="4">
    <source>
        <dbReference type="Pfam" id="PF00248"/>
    </source>
</evidence>
<evidence type="ECO:0000313" key="5">
    <source>
        <dbReference type="EMBL" id="ORY73767.1"/>
    </source>
</evidence>
<dbReference type="InterPro" id="IPR020471">
    <property type="entry name" value="AKR"/>
</dbReference>
<dbReference type="Proteomes" id="UP000193920">
    <property type="component" value="Unassembled WGS sequence"/>
</dbReference>
<feature type="site" description="Lowers pKa of active site Tyr" evidence="3">
    <location>
        <position position="87"/>
    </location>
</feature>
<name>A0A1Y2EQF8_9FUNG</name>
<evidence type="ECO:0000256" key="3">
    <source>
        <dbReference type="PIRSR" id="PIRSR000097-3"/>
    </source>
</evidence>
<evidence type="ECO:0000313" key="6">
    <source>
        <dbReference type="Proteomes" id="UP000193920"/>
    </source>
</evidence>
<comment type="caution">
    <text evidence="5">The sequence shown here is derived from an EMBL/GenBank/DDBJ whole genome shotgun (WGS) entry which is preliminary data.</text>
</comment>
<dbReference type="GO" id="GO:0016491">
    <property type="term" value="F:oxidoreductase activity"/>
    <property type="evidence" value="ECO:0007669"/>
    <property type="project" value="InterPro"/>
</dbReference>
<dbReference type="InterPro" id="IPR023210">
    <property type="entry name" value="NADP_OxRdtase_dom"/>
</dbReference>
<evidence type="ECO:0000256" key="2">
    <source>
        <dbReference type="PIRSR" id="PIRSR000097-2"/>
    </source>
</evidence>
<feature type="active site" description="Proton donor" evidence="1">
    <location>
        <position position="55"/>
    </location>
</feature>
<evidence type="ECO:0000256" key="1">
    <source>
        <dbReference type="PIRSR" id="PIRSR000097-1"/>
    </source>
</evidence>